<accession>D1AAS9</accession>
<evidence type="ECO:0000256" key="1">
    <source>
        <dbReference type="SAM" id="MobiDB-lite"/>
    </source>
</evidence>
<feature type="region of interest" description="Disordered" evidence="1">
    <location>
        <begin position="30"/>
        <end position="69"/>
    </location>
</feature>
<dbReference type="KEGG" id="tcu:Tcur_1513"/>
<evidence type="ECO:0000313" key="4">
    <source>
        <dbReference type="Proteomes" id="UP000001918"/>
    </source>
</evidence>
<keyword evidence="4" id="KW-1185">Reference proteome</keyword>
<gene>
    <name evidence="3" type="ordered locus">Tcur_1513</name>
</gene>
<reference evidence="3 4" key="1">
    <citation type="journal article" date="2011" name="Stand. Genomic Sci.">
        <title>Complete genome sequence of Thermomonospora curvata type strain (B9).</title>
        <authorList>
            <person name="Chertkov O."/>
            <person name="Sikorski J."/>
            <person name="Nolan M."/>
            <person name="Lapidus A."/>
            <person name="Lucas S."/>
            <person name="Del Rio T.G."/>
            <person name="Tice H."/>
            <person name="Cheng J.F."/>
            <person name="Goodwin L."/>
            <person name="Pitluck S."/>
            <person name="Liolios K."/>
            <person name="Ivanova N."/>
            <person name="Mavromatis K."/>
            <person name="Mikhailova N."/>
            <person name="Ovchinnikova G."/>
            <person name="Pati A."/>
            <person name="Chen A."/>
            <person name="Palaniappan K."/>
            <person name="Djao O.D."/>
            <person name="Land M."/>
            <person name="Hauser L."/>
            <person name="Chang Y.J."/>
            <person name="Jeffries C.D."/>
            <person name="Brettin T."/>
            <person name="Han C."/>
            <person name="Detter J.C."/>
            <person name="Rohde M."/>
            <person name="Goker M."/>
            <person name="Woyke T."/>
            <person name="Bristow J."/>
            <person name="Eisen J.A."/>
            <person name="Markowitz V."/>
            <person name="Hugenholtz P."/>
            <person name="Klenk H.P."/>
            <person name="Kyrpides N.C."/>
        </authorList>
    </citation>
    <scope>NUCLEOTIDE SEQUENCE [LARGE SCALE GENOMIC DNA]</scope>
    <source>
        <strain evidence="4">ATCC 19995 / DSM 43183 / JCM 3096 / KCTC 9072 / NBRC 15933 / NCIMB 10081 / Henssen B9</strain>
    </source>
</reference>
<feature type="chain" id="PRO_5038695445" description="Lipoprotein" evidence="2">
    <location>
        <begin position="24"/>
        <end position="155"/>
    </location>
</feature>
<dbReference type="HOGENOM" id="CLU_1694663_0_0_11"/>
<protein>
    <recommendedName>
        <fullName evidence="5">Lipoprotein</fullName>
    </recommendedName>
</protein>
<evidence type="ECO:0000256" key="2">
    <source>
        <dbReference type="SAM" id="SignalP"/>
    </source>
</evidence>
<keyword evidence="2" id="KW-0732">Signal</keyword>
<evidence type="ECO:0008006" key="5">
    <source>
        <dbReference type="Google" id="ProtNLM"/>
    </source>
</evidence>
<sequence length="155" mass="15776">MTRDGIPPRRARLAGIACCAALALGTAGCGGDSPKAAASPPPASAPTASPPAGGQGGLLAKQDDPQGGTPLCTTAFYTSTAKGLEVKVRFPGPAMLVISVLQDGRTEPVKQLQERLPDETNSRTFLIPGITTASRVELSVLAPGPTTDTCRAPER</sequence>
<evidence type="ECO:0000313" key="3">
    <source>
        <dbReference type="EMBL" id="ACY97089.1"/>
    </source>
</evidence>
<dbReference type="EMBL" id="CP001738">
    <property type="protein sequence ID" value="ACY97089.1"/>
    <property type="molecule type" value="Genomic_DNA"/>
</dbReference>
<proteinExistence type="predicted"/>
<dbReference type="AlphaFoldDB" id="D1AAS9"/>
<feature type="signal peptide" evidence="2">
    <location>
        <begin position="1"/>
        <end position="23"/>
    </location>
</feature>
<organism evidence="3 4">
    <name type="scientific">Thermomonospora curvata (strain ATCC 19995 / DSM 43183 / JCM 3096 / KCTC 9072 / NBRC 15933 / NCIMB 10081 / Henssen B9)</name>
    <dbReference type="NCBI Taxonomy" id="471852"/>
    <lineage>
        <taxon>Bacteria</taxon>
        <taxon>Bacillati</taxon>
        <taxon>Actinomycetota</taxon>
        <taxon>Actinomycetes</taxon>
        <taxon>Streptosporangiales</taxon>
        <taxon>Thermomonosporaceae</taxon>
        <taxon>Thermomonospora</taxon>
    </lineage>
</organism>
<dbReference type="Proteomes" id="UP000001918">
    <property type="component" value="Chromosome"/>
</dbReference>
<name>D1AAS9_THECD</name>
<dbReference type="RefSeq" id="WP_012851873.1">
    <property type="nucleotide sequence ID" value="NC_013510.1"/>
</dbReference>
<dbReference type="PROSITE" id="PS51257">
    <property type="entry name" value="PROKAR_LIPOPROTEIN"/>
    <property type="match status" value="1"/>
</dbReference>